<dbReference type="SUPFAM" id="SSF52980">
    <property type="entry name" value="Restriction endonuclease-like"/>
    <property type="match status" value="1"/>
</dbReference>
<sequence length="299" mass="33799">MTDNENLSILIKSVHELIENGYSKRTITRWQRQEKIIKLAPGQYIKKSVWDELFPVQKHLARVIAYSRTLHNPVFTHYSAAVALSCALLSAPHNVQVRGCGGAKRAGVVYRQDDSSVISSTITLRYGRDSLTVVDPITALIGCARDAPIREGLVIVESAFQRLGARLSYSRLHKALSEVKRVRGARKARYIADIMSPLSESPAETLARLAFLDLGFNPVQQYEIPTHRGVYRVDAALVKERLVLEIDGALKYQSGQDVLDEKVREDAIRLEGWDFVRFTWEDVLHPARVERKLRRKGIV</sequence>
<evidence type="ECO:0000313" key="1">
    <source>
        <dbReference type="EMBL" id="PEN15700.1"/>
    </source>
</evidence>
<organism evidence="1 2">
    <name type="scientific">Rothia dentocariosa</name>
    <dbReference type="NCBI Taxonomy" id="2047"/>
    <lineage>
        <taxon>Bacteria</taxon>
        <taxon>Bacillati</taxon>
        <taxon>Actinomycetota</taxon>
        <taxon>Actinomycetes</taxon>
        <taxon>Micrococcales</taxon>
        <taxon>Micrococcaceae</taxon>
        <taxon>Rothia</taxon>
    </lineage>
</organism>
<reference evidence="1" key="1">
    <citation type="submission" date="2017-10" db="EMBL/GenBank/DDBJ databases">
        <title>Kefir isolates.</title>
        <authorList>
            <person name="Kim Y."/>
            <person name="Blasche S."/>
        </authorList>
    </citation>
    <scope>NUCLEOTIDE SEQUENCE [LARGE SCALE GENOMIC DNA]</scope>
    <source>
        <strain evidence="1">OG2-2</strain>
    </source>
</reference>
<dbReference type="InterPro" id="IPR011335">
    <property type="entry name" value="Restrct_endonuc-II-like"/>
</dbReference>
<comment type="caution">
    <text evidence="1">The sequence shown here is derived from an EMBL/GenBank/DDBJ whole genome shotgun (WGS) entry which is preliminary data.</text>
</comment>
<dbReference type="EMBL" id="PDEV01000004">
    <property type="protein sequence ID" value="PEN15700.1"/>
    <property type="molecule type" value="Genomic_DNA"/>
</dbReference>
<evidence type="ECO:0008006" key="3">
    <source>
        <dbReference type="Google" id="ProtNLM"/>
    </source>
</evidence>
<dbReference type="RefSeq" id="WP_098042972.1">
    <property type="nucleotide sequence ID" value="NZ_PDEV01000004.1"/>
</dbReference>
<proteinExistence type="predicted"/>
<keyword evidence="2" id="KW-1185">Reference proteome</keyword>
<dbReference type="Gene3D" id="3.40.960.10">
    <property type="entry name" value="VSR Endonuclease"/>
    <property type="match status" value="1"/>
</dbReference>
<gene>
    <name evidence="1" type="ORF">CRM92_08820</name>
</gene>
<dbReference type="AlphaFoldDB" id="A0A2A8D4A8"/>
<accession>A0A2A8D4A8</accession>
<name>A0A2A8D4A8_9MICC</name>
<protein>
    <recommendedName>
        <fullName evidence="3">DUF559 domain-containing protein</fullName>
    </recommendedName>
</protein>
<dbReference type="Proteomes" id="UP000219947">
    <property type="component" value="Unassembled WGS sequence"/>
</dbReference>
<evidence type="ECO:0000313" key="2">
    <source>
        <dbReference type="Proteomes" id="UP000219947"/>
    </source>
</evidence>